<proteinExistence type="predicted"/>
<dbReference type="InterPro" id="IPR001845">
    <property type="entry name" value="HTH_ArsR_DNA-bd_dom"/>
</dbReference>
<gene>
    <name evidence="3" type="ORF">JL2886_00977</name>
</gene>
<dbReference type="GO" id="GO:0003700">
    <property type="term" value="F:DNA-binding transcription factor activity"/>
    <property type="evidence" value="ECO:0007669"/>
    <property type="project" value="InterPro"/>
</dbReference>
<dbReference type="Pfam" id="PF01451">
    <property type="entry name" value="LMWPc"/>
    <property type="match status" value="1"/>
</dbReference>
<reference evidence="3 4" key="1">
    <citation type="submission" date="2016-04" db="EMBL/GenBank/DDBJ databases">
        <authorList>
            <person name="Evans L.H."/>
            <person name="Alamgir A."/>
            <person name="Owens N."/>
            <person name="Weber N.D."/>
            <person name="Virtaneva K."/>
            <person name="Barbian K."/>
            <person name="Babar A."/>
            <person name="Rosenke K."/>
        </authorList>
    </citation>
    <scope>NUCLEOTIDE SEQUENCE [LARGE SCALE GENOMIC DNA]</scope>
    <source>
        <strain evidence="3 4">JL2886</strain>
    </source>
</reference>
<dbReference type="Gene3D" id="1.10.10.10">
    <property type="entry name" value="Winged helix-like DNA-binding domain superfamily/Winged helix DNA-binding domain"/>
    <property type="match status" value="1"/>
</dbReference>
<dbReference type="OrthoDB" id="9793058at2"/>
<keyword evidence="4" id="KW-1185">Reference proteome</keyword>
<evidence type="ECO:0000256" key="1">
    <source>
        <dbReference type="ARBA" id="ARBA00022849"/>
    </source>
</evidence>
<dbReference type="EMBL" id="CP015124">
    <property type="protein sequence ID" value="ANP35899.1"/>
    <property type="molecule type" value="Genomic_DNA"/>
</dbReference>
<dbReference type="Proteomes" id="UP000092565">
    <property type="component" value="Chromosome"/>
</dbReference>
<dbReference type="InterPro" id="IPR036196">
    <property type="entry name" value="Ptyr_pPase_sf"/>
</dbReference>
<dbReference type="SMART" id="SM00418">
    <property type="entry name" value="HTH_ARSR"/>
    <property type="match status" value="1"/>
</dbReference>
<dbReference type="PANTHER" id="PTHR43428:SF1">
    <property type="entry name" value="ARSENATE REDUCTASE"/>
    <property type="match status" value="1"/>
</dbReference>
<dbReference type="AlphaFoldDB" id="A0A1B0ZP08"/>
<protein>
    <submittedName>
        <fullName evidence="3">ArsR family transcriptional regulator</fullName>
    </submittedName>
</protein>
<sequence>MEKEIPSRLTTLGHPQRLAIFRLLMRRYPDRMPAGEIAGALDLKASTLSTYLSALMQAGLVTQERAGTSLLYTVDMSAVQQTFDYLMLDCCRGRPDLCLPAATSPQTGHTAMTARKYNVLFICTGNSARSIFAESILRDRASDRFNVYSAGTRPQSDLNPFAVEVLQSKGHDTAHLRAKNTAEFTGPDAPQMDFVFTVCNQAANEECPAWDGQPISGHWGMPDPVKAEGTDAEKSLAFHQAYGALKRRIEAFTALPIETLDRIALQHAVDDIASQAQEDTQ</sequence>
<dbReference type="CDD" id="cd00090">
    <property type="entry name" value="HTH_ARSR"/>
    <property type="match status" value="1"/>
</dbReference>
<dbReference type="Gene3D" id="3.40.50.2300">
    <property type="match status" value="1"/>
</dbReference>
<dbReference type="PATRIC" id="fig|60890.4.peg.950"/>
<evidence type="ECO:0000313" key="3">
    <source>
        <dbReference type="EMBL" id="ANP35899.1"/>
    </source>
</evidence>
<dbReference type="RefSeq" id="WP_065270959.1">
    <property type="nucleotide sequence ID" value="NZ_CP015124.1"/>
</dbReference>
<dbReference type="SUPFAM" id="SSF52788">
    <property type="entry name" value="Phosphotyrosine protein phosphatases I"/>
    <property type="match status" value="1"/>
</dbReference>
<dbReference type="InterPro" id="IPR036388">
    <property type="entry name" value="WH-like_DNA-bd_sf"/>
</dbReference>
<organism evidence="3 4">
    <name type="scientific">Phaeobacter gallaeciensis</name>
    <dbReference type="NCBI Taxonomy" id="60890"/>
    <lineage>
        <taxon>Bacteria</taxon>
        <taxon>Pseudomonadati</taxon>
        <taxon>Pseudomonadota</taxon>
        <taxon>Alphaproteobacteria</taxon>
        <taxon>Rhodobacterales</taxon>
        <taxon>Roseobacteraceae</taxon>
        <taxon>Phaeobacter</taxon>
    </lineage>
</organism>
<keyword evidence="1" id="KW-0059">Arsenical resistance</keyword>
<dbReference type="InterPro" id="IPR011991">
    <property type="entry name" value="ArsR-like_HTH"/>
</dbReference>
<dbReference type="CDD" id="cd16345">
    <property type="entry name" value="LMWP_ArsC"/>
    <property type="match status" value="1"/>
</dbReference>
<dbReference type="InterPro" id="IPR036390">
    <property type="entry name" value="WH_DNA-bd_sf"/>
</dbReference>
<dbReference type="SMART" id="SM00226">
    <property type="entry name" value="LMWPc"/>
    <property type="match status" value="1"/>
</dbReference>
<dbReference type="GO" id="GO:0046685">
    <property type="term" value="P:response to arsenic-containing substance"/>
    <property type="evidence" value="ECO:0007669"/>
    <property type="project" value="UniProtKB-KW"/>
</dbReference>
<dbReference type="PROSITE" id="PS50987">
    <property type="entry name" value="HTH_ARSR_2"/>
    <property type="match status" value="1"/>
</dbReference>
<dbReference type="PANTHER" id="PTHR43428">
    <property type="entry name" value="ARSENATE REDUCTASE"/>
    <property type="match status" value="1"/>
</dbReference>
<evidence type="ECO:0000259" key="2">
    <source>
        <dbReference type="PROSITE" id="PS50987"/>
    </source>
</evidence>
<dbReference type="InterPro" id="IPR023485">
    <property type="entry name" value="Ptyr_pPase"/>
</dbReference>
<name>A0A1B0ZP08_9RHOB</name>
<accession>A0A1B0ZP08</accession>
<evidence type="ECO:0000313" key="4">
    <source>
        <dbReference type="Proteomes" id="UP000092565"/>
    </source>
</evidence>
<dbReference type="Pfam" id="PF12840">
    <property type="entry name" value="HTH_20"/>
    <property type="match status" value="1"/>
</dbReference>
<dbReference type="SUPFAM" id="SSF46785">
    <property type="entry name" value="Winged helix' DNA-binding domain"/>
    <property type="match status" value="1"/>
</dbReference>
<feature type="domain" description="HTH arsR-type" evidence="2">
    <location>
        <begin position="1"/>
        <end position="94"/>
    </location>
</feature>